<sequence length="210" mass="23221">MSAATGDAGDSAAQEELLGFWFGAREEWQDGLPPEPLRRRWFAPEPMFDAEIDRRFGALVLRALHGRLDAWCATPRGWLALILLLDQCPRNIYRGDPRAWVGDPRAQALALGGIAHGSDRLLAPIERAFVYLPLEHAEDPALQVRSVALFEALVGDAAPAARGVFEDMADYARRHREVIERFGRFPHRNAVLGRADAAGERAWLDAGGGF</sequence>
<reference evidence="1" key="2">
    <citation type="submission" date="2021-04" db="EMBL/GenBank/DDBJ databases">
        <authorList>
            <person name="Karlyshev A.V."/>
        </authorList>
    </citation>
    <scope>NUCLEOTIDE SEQUENCE</scope>
    <source>
        <strain evidence="1">LMG 29479</strain>
    </source>
</reference>
<dbReference type="RefSeq" id="WP_211926269.1">
    <property type="nucleotide sequence ID" value="NZ_JAGQFT020000008.1"/>
</dbReference>
<dbReference type="Gene3D" id="1.20.58.320">
    <property type="entry name" value="TPR-like"/>
    <property type="match status" value="1"/>
</dbReference>
<evidence type="ECO:0000313" key="3">
    <source>
        <dbReference type="Proteomes" id="UP000675747"/>
    </source>
</evidence>
<keyword evidence="3" id="KW-1185">Reference proteome</keyword>
<dbReference type="Gene3D" id="1.25.40.10">
    <property type="entry name" value="Tetratricopeptide repeat domain"/>
    <property type="match status" value="1"/>
</dbReference>
<gene>
    <name evidence="2" type="ORF">KB893_012780</name>
    <name evidence="1" type="ORF">KB893_07320</name>
</gene>
<proteinExistence type="predicted"/>
<organism evidence="1">
    <name type="scientific">Coralloluteibacterium stylophorae</name>
    <dbReference type="NCBI Taxonomy" id="1776034"/>
    <lineage>
        <taxon>Bacteria</taxon>
        <taxon>Pseudomonadati</taxon>
        <taxon>Pseudomonadota</taxon>
        <taxon>Gammaproteobacteria</taxon>
        <taxon>Lysobacterales</taxon>
        <taxon>Lysobacteraceae</taxon>
        <taxon>Coralloluteibacterium</taxon>
    </lineage>
</organism>
<dbReference type="AlphaFoldDB" id="A0A8J7VSV9"/>
<reference evidence="2 3" key="1">
    <citation type="journal article" date="2021" name="Microbiol. Resour. Announc.">
        <title>Draft Genome Sequence of Coralloluteibacterium stylophorae LMG 29479T.</title>
        <authorList>
            <person name="Karlyshev A.V."/>
            <person name="Kudryashova E.B."/>
            <person name="Ariskina E.V."/>
            <person name="Conroy A.P."/>
            <person name="Abidueva E.Y."/>
        </authorList>
    </citation>
    <scope>NUCLEOTIDE SEQUENCE [LARGE SCALE GENOMIC DNA]</scope>
    <source>
        <strain evidence="2 3">LMG 29479</strain>
    </source>
</reference>
<evidence type="ECO:0000313" key="1">
    <source>
        <dbReference type="EMBL" id="MBR0562324.1"/>
    </source>
</evidence>
<name>A0A8J7VSV9_9GAMM</name>
<comment type="caution">
    <text evidence="1">The sequence shown here is derived from an EMBL/GenBank/DDBJ whole genome shotgun (WGS) entry which is preliminary data.</text>
</comment>
<protein>
    <submittedName>
        <fullName evidence="1">DUF924 domain-containing protein</fullName>
    </submittedName>
</protein>
<dbReference type="EMBL" id="JAGQFT020000008">
    <property type="protein sequence ID" value="MBS7458006.1"/>
    <property type="molecule type" value="Genomic_DNA"/>
</dbReference>
<evidence type="ECO:0000313" key="2">
    <source>
        <dbReference type="EMBL" id="MBS7458006.1"/>
    </source>
</evidence>
<dbReference type="SUPFAM" id="SSF48452">
    <property type="entry name" value="TPR-like"/>
    <property type="match status" value="1"/>
</dbReference>
<dbReference type="Proteomes" id="UP000675747">
    <property type="component" value="Unassembled WGS sequence"/>
</dbReference>
<dbReference type="InterPro" id="IPR011990">
    <property type="entry name" value="TPR-like_helical_dom_sf"/>
</dbReference>
<accession>A0A8J7VSV9</accession>
<dbReference type="InterPro" id="IPR010323">
    <property type="entry name" value="DUF924"/>
</dbReference>
<dbReference type="EMBL" id="JAGQFT010000045">
    <property type="protein sequence ID" value="MBR0562324.1"/>
    <property type="molecule type" value="Genomic_DNA"/>
</dbReference>
<dbReference type="Pfam" id="PF06041">
    <property type="entry name" value="DUF924"/>
    <property type="match status" value="1"/>
</dbReference>